<name>A0ACD3R7N0_LARCR</name>
<evidence type="ECO:0000313" key="2">
    <source>
        <dbReference type="Proteomes" id="UP000793456"/>
    </source>
</evidence>
<keyword evidence="2" id="KW-1185">Reference proteome</keyword>
<dbReference type="EMBL" id="CM011682">
    <property type="protein sequence ID" value="TMS14708.1"/>
    <property type="molecule type" value="Genomic_DNA"/>
</dbReference>
<dbReference type="Proteomes" id="UP000793456">
    <property type="component" value="Chromosome IX"/>
</dbReference>
<reference evidence="1" key="1">
    <citation type="submission" date="2018-11" db="EMBL/GenBank/DDBJ databases">
        <title>The sequence and de novo assembly of Larimichthys crocea genome using PacBio and Hi-C technologies.</title>
        <authorList>
            <person name="Xu P."/>
            <person name="Chen B."/>
            <person name="Zhou Z."/>
            <person name="Ke Q."/>
            <person name="Wu Y."/>
            <person name="Bai H."/>
            <person name="Pu F."/>
        </authorList>
    </citation>
    <scope>NUCLEOTIDE SEQUENCE</scope>
    <source>
        <tissue evidence="1">Muscle</tissue>
    </source>
</reference>
<evidence type="ECO:0000313" key="1">
    <source>
        <dbReference type="EMBL" id="TMS14708.1"/>
    </source>
</evidence>
<gene>
    <name evidence="1" type="ORF">E3U43_021170</name>
</gene>
<comment type="caution">
    <text evidence="1">The sequence shown here is derived from an EMBL/GenBank/DDBJ whole genome shotgun (WGS) entry which is preliminary data.</text>
</comment>
<organism evidence="1 2">
    <name type="scientific">Larimichthys crocea</name>
    <name type="common">Large yellow croaker</name>
    <name type="synonym">Pseudosciaena crocea</name>
    <dbReference type="NCBI Taxonomy" id="215358"/>
    <lineage>
        <taxon>Eukaryota</taxon>
        <taxon>Metazoa</taxon>
        <taxon>Chordata</taxon>
        <taxon>Craniata</taxon>
        <taxon>Vertebrata</taxon>
        <taxon>Euteleostomi</taxon>
        <taxon>Actinopterygii</taxon>
        <taxon>Neopterygii</taxon>
        <taxon>Teleostei</taxon>
        <taxon>Neoteleostei</taxon>
        <taxon>Acanthomorphata</taxon>
        <taxon>Eupercaria</taxon>
        <taxon>Sciaenidae</taxon>
        <taxon>Larimichthys</taxon>
    </lineage>
</organism>
<sequence length="268" mass="30432">MELYRQHMGQLLDWLAASVNTWSSYSPQRLQLNIIVIQSGQNHVPLPREMHTVSVFVLNFSFPDIKQEKLLSHFIKHQDKFIVTPAEQPEAIEAATRAGGIRALLLCLEEKLIPLVLSALDEDSQMGRLLACRSLSTTVRLIGTSLHPEALNKIYPELLKRLDDSSEEVRSVALQALGLWLTSLTKDYNPEFCTPHLQFLFQQLLLHLDDPDSSVQEQVLEVLKKGSLVHPTLLRREVEAVRDKQRSPLYCDQLLQHISSLPTETTAE</sequence>
<proteinExistence type="predicted"/>
<protein>
    <submittedName>
        <fullName evidence="1">Uncharacterized protein</fullName>
    </submittedName>
</protein>
<accession>A0ACD3R7N0</accession>